<feature type="domain" description="E3 UFM1-protein ligase 1-like" evidence="5">
    <location>
        <begin position="457"/>
        <end position="531"/>
    </location>
</feature>
<reference evidence="6" key="1">
    <citation type="submission" date="2021-09" db="EMBL/GenBank/DDBJ databases">
        <authorList>
            <consortium name="AG Swart"/>
            <person name="Singh M."/>
            <person name="Singh A."/>
            <person name="Seah K."/>
            <person name="Emmerich C."/>
        </authorList>
    </citation>
    <scope>NUCLEOTIDE SEQUENCE</scope>
    <source>
        <strain evidence="6">ATCC30299</strain>
    </source>
</reference>
<evidence type="ECO:0000256" key="2">
    <source>
        <dbReference type="ARBA" id="ARBA00022679"/>
    </source>
</evidence>
<proteinExistence type="inferred from homology"/>
<keyword evidence="3" id="KW-0833">Ubl conjugation pathway</keyword>
<gene>
    <name evidence="6" type="ORF">BSTOLATCC_MIC37870</name>
</gene>
<keyword evidence="7" id="KW-1185">Reference proteome</keyword>
<dbReference type="EMBL" id="CAJZBQ010000037">
    <property type="protein sequence ID" value="CAG9325124.1"/>
    <property type="molecule type" value="Genomic_DNA"/>
</dbReference>
<evidence type="ECO:0000313" key="6">
    <source>
        <dbReference type="EMBL" id="CAG9325124.1"/>
    </source>
</evidence>
<dbReference type="Pfam" id="PF09743">
    <property type="entry name" value="E3_UFM1_ligase"/>
    <property type="match status" value="1"/>
</dbReference>
<dbReference type="InterPro" id="IPR056579">
    <property type="entry name" value="Ufl1_N"/>
</dbReference>
<dbReference type="GO" id="GO:1990592">
    <property type="term" value="P:protein K69-linked ufmylation"/>
    <property type="evidence" value="ECO:0007669"/>
    <property type="project" value="TreeGrafter"/>
</dbReference>
<dbReference type="Proteomes" id="UP001162131">
    <property type="component" value="Unassembled WGS sequence"/>
</dbReference>
<evidence type="ECO:0000259" key="5">
    <source>
        <dbReference type="Pfam" id="PF23659"/>
    </source>
</evidence>
<evidence type="ECO:0000313" key="7">
    <source>
        <dbReference type="Proteomes" id="UP001162131"/>
    </source>
</evidence>
<comment type="caution">
    <text evidence="6">The sequence shown here is derived from an EMBL/GenBank/DDBJ whole genome shotgun (WGS) entry which is preliminary data.</text>
</comment>
<keyword evidence="2" id="KW-0808">Transferase</keyword>
<dbReference type="GO" id="GO:0005789">
    <property type="term" value="C:endoplasmic reticulum membrane"/>
    <property type="evidence" value="ECO:0007669"/>
    <property type="project" value="TreeGrafter"/>
</dbReference>
<dbReference type="InterPro" id="IPR018611">
    <property type="entry name" value="Ufl1"/>
</dbReference>
<dbReference type="GO" id="GO:0032434">
    <property type="term" value="P:regulation of proteasomal ubiquitin-dependent protein catabolic process"/>
    <property type="evidence" value="ECO:0007669"/>
    <property type="project" value="TreeGrafter"/>
</dbReference>
<sequence>MEELKRLKAQLMQVQQKQSANRLTDRNIVEIVNKLVGNYSLELVFTLSGKEYLTPKRLEQEIEQEVKKHGRINLIDMPGILNVGVEQIEKHAIIVADKTSDVEFINGQLIANNYLDMIAQEINETLEETGQLPLSDLTYKYSLPMQYLKDRIEARIGTIIYGHFKQNNVLFTDVYVQRHLAKLRGFLRGCEKPTELKNFDQSLVPNQVKDLISNKEIAGSYQNGTFTPSVYLDNIKKEIEDFFALNSYLPYDFVKKIMNITSTPALKNWINKEIGGGIHLENSYAKSEFIEKLRGEVKEALEQHSLINVNTDLNLPTCIEQEDLESLVEEGNTVAGYYICNENCIKKALDLFKNKISLTAEETKSNAKGKKSGTPTIPKQEILNTLAKARFQNADEEFLESLSEILYPKISRLIVEQFEQRSQTADLDSPSIVQEINYLMVCCKSLGGLSKKYTNLKPLKAHLTKTIVNKVFNQLLEIQLKNQGFGSISVNSNNRQAMIERLPEYLREILNKLVAKMSSKDPEGFIAELLDNIKDIPVVSVKQVDKKTERLITHKIKQDLKSRLDECLNENKYGEIVYFAMKLKIANFFAIDVPFEDWALRILTEIYEVTIGNDEAVQCFRFIIDNFKNEDPEMHERIENMLRDIRSQLSG</sequence>
<accession>A0AAU9JW56</accession>
<name>A0AAU9JW56_9CILI</name>
<dbReference type="PANTHER" id="PTHR31057">
    <property type="entry name" value="E3 UFM1-PROTEIN LIGASE 1"/>
    <property type="match status" value="1"/>
</dbReference>
<protein>
    <submittedName>
        <fullName evidence="6">Uncharacterized protein</fullName>
    </submittedName>
</protein>
<dbReference type="Pfam" id="PF23659">
    <property type="entry name" value="UFL1"/>
    <property type="match status" value="1"/>
</dbReference>
<evidence type="ECO:0000256" key="3">
    <source>
        <dbReference type="ARBA" id="ARBA00022786"/>
    </source>
</evidence>
<dbReference type="GO" id="GO:0061666">
    <property type="term" value="F:UFM1 ligase activity"/>
    <property type="evidence" value="ECO:0007669"/>
    <property type="project" value="InterPro"/>
</dbReference>
<dbReference type="PANTHER" id="PTHR31057:SF0">
    <property type="entry name" value="E3 UFM1-PROTEIN LIGASE 1"/>
    <property type="match status" value="1"/>
</dbReference>
<dbReference type="AlphaFoldDB" id="A0AAU9JW56"/>
<organism evidence="6 7">
    <name type="scientific">Blepharisma stoltei</name>
    <dbReference type="NCBI Taxonomy" id="1481888"/>
    <lineage>
        <taxon>Eukaryota</taxon>
        <taxon>Sar</taxon>
        <taxon>Alveolata</taxon>
        <taxon>Ciliophora</taxon>
        <taxon>Postciliodesmatophora</taxon>
        <taxon>Heterotrichea</taxon>
        <taxon>Heterotrichida</taxon>
        <taxon>Blepharismidae</taxon>
        <taxon>Blepharisma</taxon>
    </lineage>
</organism>
<dbReference type="GO" id="GO:0034976">
    <property type="term" value="P:response to endoplasmic reticulum stress"/>
    <property type="evidence" value="ECO:0007669"/>
    <property type="project" value="TreeGrafter"/>
</dbReference>
<dbReference type="InterPro" id="IPR056580">
    <property type="entry name" value="Ufl1_dom"/>
</dbReference>
<comment type="similarity">
    <text evidence="1">Belongs to the UFL1 family.</text>
</comment>
<feature type="domain" description="E3 UFM1-protein ligase 1-like N-terminal" evidence="4">
    <location>
        <begin position="3"/>
        <end position="261"/>
    </location>
</feature>
<evidence type="ECO:0000259" key="4">
    <source>
        <dbReference type="Pfam" id="PF09743"/>
    </source>
</evidence>
<evidence type="ECO:0000256" key="1">
    <source>
        <dbReference type="ARBA" id="ARBA00010789"/>
    </source>
</evidence>